<proteinExistence type="predicted"/>
<dbReference type="EMBL" id="CAWVOK010000006">
    <property type="protein sequence ID" value="CAK8162415.1"/>
    <property type="molecule type" value="Genomic_DNA"/>
</dbReference>
<sequence length="465" mass="53331">MKTRNFNSKIFVNALLRSDLKSFIIKSFQTINPGVQYLDNWHIDIIVDYLNALSSGQFSRLIINIPPRYLKSLCVNVAWSAWLLGINPANRIISASYSERIGTIHSLNTRYIMLSNWYHGIFPDAILLKDQNEKSNFRTTSHGFRITTSVFGSITGEGGDYLILDDPINPAHCHNTGVLKNTVDWFERVFMTRINNRKKGVVVLIMQRLDQNDLSGVLLKKCGWESLSLPLVSKKDCSIAIDSKIYKRKAGELLHESYQDAEVVHKLRQEVGSYNFAAQYQQDPIMNYDGLFKKFWIKYYKVIDCPMGRVVLSWDTASGVNNKGDFSVCSVWIESNSCFYLLDVYRERLDYPSIKSRVLFLAKKWSAVTVLIENKSSGMQLIQELKNDINIVPITPVGGKMDRFRKCLAIFEMGQVLLPENVDWAECLLDELLSFPCGTHDDQIDSITQYLIWSKSKIHLHMCFL</sequence>
<protein>
    <recommendedName>
        <fullName evidence="2">Terminase large subunit gp17-like C-terminal domain-containing protein</fullName>
    </recommendedName>
</protein>
<evidence type="ECO:0000259" key="2">
    <source>
        <dbReference type="Pfam" id="PF17289"/>
    </source>
</evidence>
<dbReference type="Proteomes" id="UP001314181">
    <property type="component" value="Unassembled WGS sequence"/>
</dbReference>
<organism evidence="3 4">
    <name type="scientific">Candidatus Xenohaliotis californiensis</name>
    <dbReference type="NCBI Taxonomy" id="84677"/>
    <lineage>
        <taxon>Bacteria</taxon>
        <taxon>Pseudomonadati</taxon>
        <taxon>Pseudomonadota</taxon>
        <taxon>Alphaproteobacteria</taxon>
        <taxon>Rickettsiales</taxon>
        <taxon>Anaplasmataceae</taxon>
        <taxon>Candidatus Xenohaliotis</taxon>
    </lineage>
</organism>
<dbReference type="Pfam" id="PF17289">
    <property type="entry name" value="Terminase_6C"/>
    <property type="match status" value="1"/>
</dbReference>
<evidence type="ECO:0000313" key="4">
    <source>
        <dbReference type="Proteomes" id="UP001314181"/>
    </source>
</evidence>
<dbReference type="NCBIfam" id="TIGR01630">
    <property type="entry name" value="psiM2_ORF9"/>
    <property type="match status" value="1"/>
</dbReference>
<comment type="caution">
    <text evidence="3">The sequence shown here is derived from an EMBL/GenBank/DDBJ whole genome shotgun (WGS) entry which is preliminary data.</text>
</comment>
<dbReference type="RefSeq" id="WP_338363447.1">
    <property type="nucleotide sequence ID" value="NZ_CAWVOK010000006.1"/>
</dbReference>
<keyword evidence="4" id="KW-1185">Reference proteome</keyword>
<dbReference type="InterPro" id="IPR035421">
    <property type="entry name" value="Terminase_6C"/>
</dbReference>
<reference evidence="3 4" key="1">
    <citation type="submission" date="2024-01" db="EMBL/GenBank/DDBJ databases">
        <authorList>
            <person name="Kunselman E."/>
        </authorList>
    </citation>
    <scope>NUCLEOTIDE SEQUENCE [LARGE SCALE GENOMIC DNA]</scope>
    <source>
        <strain evidence="3">2 abalone samples</strain>
    </source>
</reference>
<keyword evidence="1" id="KW-1188">Viral release from host cell</keyword>
<accession>A0ABP0ERS3</accession>
<gene>
    <name evidence="3" type="ORF">CAXC1_150009</name>
</gene>
<evidence type="ECO:0000313" key="3">
    <source>
        <dbReference type="EMBL" id="CAK8162415.1"/>
    </source>
</evidence>
<feature type="domain" description="Terminase large subunit gp17-like C-terminal" evidence="2">
    <location>
        <begin position="313"/>
        <end position="450"/>
    </location>
</feature>
<dbReference type="Gene3D" id="3.30.420.240">
    <property type="match status" value="1"/>
</dbReference>
<evidence type="ECO:0000256" key="1">
    <source>
        <dbReference type="ARBA" id="ARBA00022612"/>
    </source>
</evidence>
<name>A0ABP0ERS3_9RICK</name>
<dbReference type="InterPro" id="IPR006517">
    <property type="entry name" value="Phage_terminase_lsu-like_C"/>
</dbReference>